<evidence type="ECO:0000313" key="2">
    <source>
        <dbReference type="Proteomes" id="UP001055879"/>
    </source>
</evidence>
<reference evidence="2" key="1">
    <citation type="journal article" date="2022" name="Mol. Ecol. Resour.">
        <title>The genomes of chicory, endive, great burdock and yacon provide insights into Asteraceae palaeo-polyploidization history and plant inulin production.</title>
        <authorList>
            <person name="Fan W."/>
            <person name="Wang S."/>
            <person name="Wang H."/>
            <person name="Wang A."/>
            <person name="Jiang F."/>
            <person name="Liu H."/>
            <person name="Zhao H."/>
            <person name="Xu D."/>
            <person name="Zhang Y."/>
        </authorList>
    </citation>
    <scope>NUCLEOTIDE SEQUENCE [LARGE SCALE GENOMIC DNA]</scope>
    <source>
        <strain evidence="2">cv. Niubang</strain>
    </source>
</reference>
<organism evidence="1 2">
    <name type="scientific">Arctium lappa</name>
    <name type="common">Greater burdock</name>
    <name type="synonym">Lappa major</name>
    <dbReference type="NCBI Taxonomy" id="4217"/>
    <lineage>
        <taxon>Eukaryota</taxon>
        <taxon>Viridiplantae</taxon>
        <taxon>Streptophyta</taxon>
        <taxon>Embryophyta</taxon>
        <taxon>Tracheophyta</taxon>
        <taxon>Spermatophyta</taxon>
        <taxon>Magnoliopsida</taxon>
        <taxon>eudicotyledons</taxon>
        <taxon>Gunneridae</taxon>
        <taxon>Pentapetalae</taxon>
        <taxon>asterids</taxon>
        <taxon>campanulids</taxon>
        <taxon>Asterales</taxon>
        <taxon>Asteraceae</taxon>
        <taxon>Carduoideae</taxon>
        <taxon>Cardueae</taxon>
        <taxon>Arctiinae</taxon>
        <taxon>Arctium</taxon>
    </lineage>
</organism>
<gene>
    <name evidence="1" type="ORF">L6452_34346</name>
</gene>
<evidence type="ECO:0000313" key="1">
    <source>
        <dbReference type="EMBL" id="KAI3685112.1"/>
    </source>
</evidence>
<dbReference type="Proteomes" id="UP001055879">
    <property type="component" value="Linkage Group LG12"/>
</dbReference>
<keyword evidence="2" id="KW-1185">Reference proteome</keyword>
<protein>
    <submittedName>
        <fullName evidence="1">Uncharacterized protein</fullName>
    </submittedName>
</protein>
<sequence length="117" mass="12599">MNHNPRELQPNSCNHDLHHRSPPTSSSSNSDIITYTLFHPLRCNFLSDADSEYGANDDGEGLVFVVVVVQERTDVEDVSGAAGEEGETWTKDVVDTAAEDTEDGEDGVEGGVSIVHG</sequence>
<proteinExistence type="predicted"/>
<dbReference type="EMBL" id="CM042058">
    <property type="protein sequence ID" value="KAI3685112.1"/>
    <property type="molecule type" value="Genomic_DNA"/>
</dbReference>
<accession>A0ACB8YHX1</accession>
<reference evidence="1 2" key="2">
    <citation type="journal article" date="2022" name="Mol. Ecol. Resour.">
        <title>The genomes of chicory, endive, great burdock and yacon provide insights into Asteraceae paleo-polyploidization history and plant inulin production.</title>
        <authorList>
            <person name="Fan W."/>
            <person name="Wang S."/>
            <person name="Wang H."/>
            <person name="Wang A."/>
            <person name="Jiang F."/>
            <person name="Liu H."/>
            <person name="Zhao H."/>
            <person name="Xu D."/>
            <person name="Zhang Y."/>
        </authorList>
    </citation>
    <scope>NUCLEOTIDE SEQUENCE [LARGE SCALE GENOMIC DNA]</scope>
    <source>
        <strain evidence="2">cv. Niubang</strain>
    </source>
</reference>
<name>A0ACB8YHX1_ARCLA</name>
<comment type="caution">
    <text evidence="1">The sequence shown here is derived from an EMBL/GenBank/DDBJ whole genome shotgun (WGS) entry which is preliminary data.</text>
</comment>